<reference evidence="1 2" key="1">
    <citation type="submission" date="2024-03" db="EMBL/GenBank/DDBJ databases">
        <title>Novel species of the genus Variovorax.</title>
        <authorList>
            <person name="Liu Q."/>
            <person name="Xin Y.-H."/>
        </authorList>
    </citation>
    <scope>NUCLEOTIDE SEQUENCE [LARGE SCALE GENOMIC DNA]</scope>
    <source>
        <strain evidence="1 2">KACC 18501</strain>
    </source>
</reference>
<sequence length="87" mass="9497">MKRIAVLLDADGERYLLPVLDKVRQLAVNDRGMLLTGIEIYPLGSKAPQTWWCLLGGSSDKCPSSCIPDRDALPSKTGATEIGPAWR</sequence>
<protein>
    <submittedName>
        <fullName evidence="1">Uncharacterized protein</fullName>
    </submittedName>
</protein>
<dbReference type="EMBL" id="JBBKZV010000019">
    <property type="protein sequence ID" value="MEJ8825096.1"/>
    <property type="molecule type" value="Genomic_DNA"/>
</dbReference>
<proteinExistence type="predicted"/>
<gene>
    <name evidence="1" type="ORF">WKW80_24220</name>
</gene>
<evidence type="ECO:0000313" key="1">
    <source>
        <dbReference type="EMBL" id="MEJ8825096.1"/>
    </source>
</evidence>
<keyword evidence="2" id="KW-1185">Reference proteome</keyword>
<name>A0ABU8W740_9BURK</name>
<comment type="caution">
    <text evidence="1">The sequence shown here is derived from an EMBL/GenBank/DDBJ whole genome shotgun (WGS) entry which is preliminary data.</text>
</comment>
<dbReference type="Proteomes" id="UP001363010">
    <property type="component" value="Unassembled WGS sequence"/>
</dbReference>
<dbReference type="RefSeq" id="WP_340366123.1">
    <property type="nucleotide sequence ID" value="NZ_JBBKZV010000019.1"/>
</dbReference>
<organism evidence="1 2">
    <name type="scientific">Variovorax humicola</name>
    <dbReference type="NCBI Taxonomy" id="1769758"/>
    <lineage>
        <taxon>Bacteria</taxon>
        <taxon>Pseudomonadati</taxon>
        <taxon>Pseudomonadota</taxon>
        <taxon>Betaproteobacteria</taxon>
        <taxon>Burkholderiales</taxon>
        <taxon>Comamonadaceae</taxon>
        <taxon>Variovorax</taxon>
    </lineage>
</organism>
<accession>A0ABU8W740</accession>
<evidence type="ECO:0000313" key="2">
    <source>
        <dbReference type="Proteomes" id="UP001363010"/>
    </source>
</evidence>